<dbReference type="PROSITE" id="PS00108">
    <property type="entry name" value="PROTEIN_KINASE_ST"/>
    <property type="match status" value="1"/>
</dbReference>
<keyword evidence="2" id="KW-0418">Kinase</keyword>
<dbReference type="CDD" id="cd00180">
    <property type="entry name" value="PKc"/>
    <property type="match status" value="1"/>
</dbReference>
<dbReference type="InterPro" id="IPR053235">
    <property type="entry name" value="Ser_Thr_kinase"/>
</dbReference>
<dbReference type="GO" id="GO:0005737">
    <property type="term" value="C:cytoplasm"/>
    <property type="evidence" value="ECO:0007669"/>
    <property type="project" value="TreeGrafter"/>
</dbReference>
<dbReference type="SMART" id="SM00220">
    <property type="entry name" value="S_TKc"/>
    <property type="match status" value="1"/>
</dbReference>
<dbReference type="GO" id="GO:0004674">
    <property type="term" value="F:protein serine/threonine kinase activity"/>
    <property type="evidence" value="ECO:0007669"/>
    <property type="project" value="TreeGrafter"/>
</dbReference>
<dbReference type="SUPFAM" id="SSF56112">
    <property type="entry name" value="Protein kinase-like (PK-like)"/>
    <property type="match status" value="1"/>
</dbReference>
<comment type="caution">
    <text evidence="2">The sequence shown here is derived from an EMBL/GenBank/DDBJ whole genome shotgun (WGS) entry which is preliminary data.</text>
</comment>
<gene>
    <name evidence="2" type="ORF">FTJAE_4599</name>
</gene>
<evidence type="ECO:0000259" key="1">
    <source>
        <dbReference type="PROSITE" id="PS50011"/>
    </source>
</evidence>
<dbReference type="EMBL" id="JAAQRI010000087">
    <property type="protein sequence ID" value="KAF5640052.1"/>
    <property type="molecule type" value="Genomic_DNA"/>
</dbReference>
<proteinExistence type="predicted"/>
<dbReference type="InterPro" id="IPR008271">
    <property type="entry name" value="Ser/Thr_kinase_AS"/>
</dbReference>
<feature type="domain" description="Protein kinase" evidence="1">
    <location>
        <begin position="1"/>
        <end position="290"/>
    </location>
</feature>
<dbReference type="InterPro" id="IPR000719">
    <property type="entry name" value="Prot_kinase_dom"/>
</dbReference>
<dbReference type="Pfam" id="PF00069">
    <property type="entry name" value="Pkinase"/>
    <property type="match status" value="1"/>
</dbReference>
<organism evidence="2 3">
    <name type="scientific">Fusarium tjaetaba</name>
    <dbReference type="NCBI Taxonomy" id="1567544"/>
    <lineage>
        <taxon>Eukaryota</taxon>
        <taxon>Fungi</taxon>
        <taxon>Dikarya</taxon>
        <taxon>Ascomycota</taxon>
        <taxon>Pezizomycotina</taxon>
        <taxon>Sordariomycetes</taxon>
        <taxon>Hypocreomycetidae</taxon>
        <taxon>Hypocreales</taxon>
        <taxon>Nectriaceae</taxon>
        <taxon>Fusarium</taxon>
        <taxon>Fusarium fujikuroi species complex</taxon>
    </lineage>
</organism>
<dbReference type="GO" id="GO:0005524">
    <property type="term" value="F:ATP binding"/>
    <property type="evidence" value="ECO:0007669"/>
    <property type="project" value="InterPro"/>
</dbReference>
<dbReference type="Gene3D" id="1.10.510.10">
    <property type="entry name" value="Transferase(Phosphotransferase) domain 1"/>
    <property type="match status" value="1"/>
</dbReference>
<dbReference type="PROSITE" id="PS50011">
    <property type="entry name" value="PROTEIN_KINASE_DOM"/>
    <property type="match status" value="1"/>
</dbReference>
<keyword evidence="2" id="KW-0808">Transferase</keyword>
<accession>A0A8H5VWG1</accession>
<keyword evidence="3" id="KW-1185">Reference proteome</keyword>
<dbReference type="GeneID" id="59303288"/>
<dbReference type="RefSeq" id="XP_037208311.1">
    <property type="nucleotide sequence ID" value="XM_037351018.1"/>
</dbReference>
<dbReference type="PANTHER" id="PTHR24361">
    <property type="entry name" value="MITOGEN-ACTIVATED KINASE KINASE KINASE"/>
    <property type="match status" value="1"/>
</dbReference>
<evidence type="ECO:0000313" key="2">
    <source>
        <dbReference type="EMBL" id="KAF5640052.1"/>
    </source>
</evidence>
<dbReference type="AlphaFoldDB" id="A0A8H5VWG1"/>
<dbReference type="Proteomes" id="UP000530670">
    <property type="component" value="Unassembled WGS sequence"/>
</dbReference>
<evidence type="ECO:0000313" key="3">
    <source>
        <dbReference type="Proteomes" id="UP000530670"/>
    </source>
</evidence>
<protein>
    <submittedName>
        <fullName evidence="2">ULK kinase</fullName>
    </submittedName>
</protein>
<dbReference type="InterPro" id="IPR011009">
    <property type="entry name" value="Kinase-like_dom_sf"/>
</dbReference>
<reference evidence="2 3" key="1">
    <citation type="submission" date="2020-05" db="EMBL/GenBank/DDBJ databases">
        <title>Identification and distribution of gene clusters putatively required for synthesis of sphingolipid metabolism inhibitors in phylogenetically diverse species of the filamentous fungus Fusarium.</title>
        <authorList>
            <person name="Kim H.-S."/>
            <person name="Busman M."/>
            <person name="Brown D.W."/>
            <person name="Divon H."/>
            <person name="Uhlig S."/>
            <person name="Proctor R.H."/>
        </authorList>
    </citation>
    <scope>NUCLEOTIDE SEQUENCE [LARGE SCALE GENOMIC DNA]</scope>
    <source>
        <strain evidence="2 3">NRRL 66243</strain>
    </source>
</reference>
<name>A0A8H5VWG1_9HYPO</name>
<sequence>MPSKSDPNGQNTMERVKKEFAYMSRDCRFIVEVLGIVKDGFGSPVILMPIYPLGSLAGCTLTEKESITAFRQILVGLMQLKDFDILHRDIKPGNILIRKRTPKSFQIVLADFGIAGKYTEQSDYFYGTACYKAPEIFDEEAEVADDRSDVWSTGIIMLEKMYGLDKEKFPKPKSESGRAEWYARWQEEVKRKVESIDSKSEPGSLMKIMLQRIFVGCDKRVDASRCHGVGSRIKLWRRHSIRLRARWWRSWVKWVDGVPEMRKQENQGDRERKRMLLDTGEVNLHASDLE</sequence>
<dbReference type="OrthoDB" id="4062651at2759"/>